<sequence length="399" mass="45062">MQHYHWQGLNQRGITCKGIIKASTLLEAKFEVIQQGIILKKISKKQFSLFQQRSKKINHWDISVFSRQIATLIQAGIPLITAFDIIKKGQAKYAMRDLIAKIQKEIASGLTLFESLNKHPIYFNPLYCSLIEAGEKSGTLALMINNIASYREKLERMKRKITKTLAYPLVILIIALLITFALLFFVIPEFAAMFNAYNAELPFITQQAIHLSNFCQDHYFIFCVMSVITTLTLIYMPKYSSYFSQLLDRTLLNFPLIGAIISKSVFARFSRTLSITLAAGLPLVQALRLAANVTGNSVYQRASHKIIDEVICGQPMWVAIETTGLFPDMVVQMIAIGEESGVLEQMFHKIADYFEEDIDHSIDTLNTLLEPVIMSVLGLIIGFLLLAMYIPIFKLGSIT</sequence>
<dbReference type="InterPro" id="IPR003004">
    <property type="entry name" value="GspF/PilC"/>
</dbReference>
<feature type="transmembrane region" description="Helical" evidence="8">
    <location>
        <begin position="219"/>
        <end position="236"/>
    </location>
</feature>
<evidence type="ECO:0000256" key="3">
    <source>
        <dbReference type="ARBA" id="ARBA00022475"/>
    </source>
</evidence>
<evidence type="ECO:0000256" key="8">
    <source>
        <dbReference type="SAM" id="Phobius"/>
    </source>
</evidence>
<comment type="similarity">
    <text evidence="2">Belongs to the GSP F family.</text>
</comment>
<keyword evidence="11" id="KW-1185">Reference proteome</keyword>
<evidence type="ECO:0000256" key="7">
    <source>
        <dbReference type="ARBA" id="ARBA00023136"/>
    </source>
</evidence>
<dbReference type="eggNOG" id="COG1459">
    <property type="taxonomic scope" value="Bacteria"/>
</dbReference>
<dbReference type="InterPro" id="IPR018076">
    <property type="entry name" value="T2SS_GspF_dom"/>
</dbReference>
<dbReference type="PRINTS" id="PR00812">
    <property type="entry name" value="BCTERIALGSPF"/>
</dbReference>
<comment type="subcellular location">
    <subcellularLocation>
        <location evidence="1">Cell inner membrane</location>
        <topology evidence="1">Multi-pass membrane protein</topology>
    </subcellularLocation>
</comment>
<feature type="domain" description="Type II secretion system protein GspF" evidence="9">
    <location>
        <begin position="269"/>
        <end position="391"/>
    </location>
</feature>
<keyword evidence="7 8" id="KW-0472">Membrane</keyword>
<evidence type="ECO:0000259" key="9">
    <source>
        <dbReference type="Pfam" id="PF00482"/>
    </source>
</evidence>
<feature type="transmembrane region" description="Helical" evidence="8">
    <location>
        <begin position="165"/>
        <end position="187"/>
    </location>
</feature>
<reference evidence="10 11" key="1">
    <citation type="submission" date="2015-11" db="EMBL/GenBank/DDBJ databases">
        <title>Genomic analysis of 38 Legionella species identifies large and diverse effector repertoires.</title>
        <authorList>
            <person name="Burstein D."/>
            <person name="Amaro F."/>
            <person name="Zusman T."/>
            <person name="Lifshitz Z."/>
            <person name="Cohen O."/>
            <person name="Gilbert J.A."/>
            <person name="Pupko T."/>
            <person name="Shuman H.A."/>
            <person name="Segal G."/>
        </authorList>
    </citation>
    <scope>NUCLEOTIDE SEQUENCE [LARGE SCALE GENOMIC DNA]</scope>
    <source>
        <strain evidence="10 11">ATCC 49751</strain>
    </source>
</reference>
<evidence type="ECO:0000256" key="1">
    <source>
        <dbReference type="ARBA" id="ARBA00004429"/>
    </source>
</evidence>
<evidence type="ECO:0000313" key="10">
    <source>
        <dbReference type="EMBL" id="KTD20093.1"/>
    </source>
</evidence>
<keyword evidence="3" id="KW-1003">Cell membrane</keyword>
<dbReference type="GO" id="GO:0005886">
    <property type="term" value="C:plasma membrane"/>
    <property type="evidence" value="ECO:0007669"/>
    <property type="project" value="UniProtKB-SubCell"/>
</dbReference>
<dbReference type="PANTHER" id="PTHR30012">
    <property type="entry name" value="GENERAL SECRETION PATHWAY PROTEIN"/>
    <property type="match status" value="1"/>
</dbReference>
<feature type="transmembrane region" description="Helical" evidence="8">
    <location>
        <begin position="372"/>
        <end position="393"/>
    </location>
</feature>
<dbReference type="EMBL" id="LNYI01000046">
    <property type="protein sequence ID" value="KTD20093.1"/>
    <property type="molecule type" value="Genomic_DNA"/>
</dbReference>
<evidence type="ECO:0000256" key="5">
    <source>
        <dbReference type="ARBA" id="ARBA00022692"/>
    </source>
</evidence>
<evidence type="ECO:0000256" key="4">
    <source>
        <dbReference type="ARBA" id="ARBA00022519"/>
    </source>
</evidence>
<dbReference type="InterPro" id="IPR042094">
    <property type="entry name" value="T2SS_GspF_sf"/>
</dbReference>
<feature type="domain" description="Type II secretion system protein GspF" evidence="9">
    <location>
        <begin position="65"/>
        <end position="188"/>
    </location>
</feature>
<evidence type="ECO:0000313" key="11">
    <source>
        <dbReference type="Proteomes" id="UP000054869"/>
    </source>
</evidence>
<accession>A0A0W0VJJ7</accession>
<proteinExistence type="inferred from homology"/>
<dbReference type="STRING" id="45067.Llan_2022"/>
<keyword evidence="6 8" id="KW-1133">Transmembrane helix</keyword>
<dbReference type="Gene3D" id="1.20.81.30">
    <property type="entry name" value="Type II secretion system (T2SS), domain F"/>
    <property type="match status" value="2"/>
</dbReference>
<dbReference type="AlphaFoldDB" id="A0A0W0VJJ7"/>
<organism evidence="10 11">
    <name type="scientific">Legionella lansingensis</name>
    <dbReference type="NCBI Taxonomy" id="45067"/>
    <lineage>
        <taxon>Bacteria</taxon>
        <taxon>Pseudomonadati</taxon>
        <taxon>Pseudomonadota</taxon>
        <taxon>Gammaproteobacteria</taxon>
        <taxon>Legionellales</taxon>
        <taxon>Legionellaceae</taxon>
        <taxon>Legionella</taxon>
    </lineage>
</organism>
<evidence type="ECO:0000256" key="2">
    <source>
        <dbReference type="ARBA" id="ARBA00005745"/>
    </source>
</evidence>
<dbReference type="GO" id="GO:0015628">
    <property type="term" value="P:protein secretion by the type II secretion system"/>
    <property type="evidence" value="ECO:0007669"/>
    <property type="project" value="TreeGrafter"/>
</dbReference>
<gene>
    <name evidence="10" type="primary">pilC</name>
    <name evidence="10" type="ORF">Llan_2022</name>
</gene>
<keyword evidence="5 8" id="KW-0812">Transmembrane</keyword>
<keyword evidence="4" id="KW-0997">Cell inner membrane</keyword>
<dbReference type="Pfam" id="PF00482">
    <property type="entry name" value="T2SSF"/>
    <property type="match status" value="2"/>
</dbReference>
<dbReference type="PANTHER" id="PTHR30012:SF7">
    <property type="entry name" value="PROTEIN TRANSPORT PROTEIN HOFC HOMOLOG"/>
    <property type="match status" value="1"/>
</dbReference>
<evidence type="ECO:0000256" key="6">
    <source>
        <dbReference type="ARBA" id="ARBA00022989"/>
    </source>
</evidence>
<dbReference type="PATRIC" id="fig|45067.4.peg.2123"/>
<dbReference type="FunFam" id="1.20.81.30:FF:000001">
    <property type="entry name" value="Type II secretion system protein F"/>
    <property type="match status" value="2"/>
</dbReference>
<dbReference type="Proteomes" id="UP000054869">
    <property type="component" value="Unassembled WGS sequence"/>
</dbReference>
<comment type="caution">
    <text evidence="10">The sequence shown here is derived from an EMBL/GenBank/DDBJ whole genome shotgun (WGS) entry which is preliminary data.</text>
</comment>
<name>A0A0W0VJJ7_9GAMM</name>
<protein>
    <submittedName>
        <fullName evidence="10">Pilus assembly protein PilC</fullName>
    </submittedName>
</protein>